<sequence length="278" mass="30507">MSNFLVLTNFTPSSHNATLYALQIAKNIRANITLCHVISGGNDQIRREKQENLRAVAERLMHDDRLSGGNGYNPVVDYTCQSGKITEVAKRIYEDRDIAVVVIGMSGSGGGLFSSSTSKDIIDEAEFPLLGVPVKAAFNGLGKIAFATSLRENDIDVVSSIAEIARAINPEILLAHVTNEKFDNDVHKLRVNHFINTASTRSNYGKIFYRHIKSVNIDQGLNWLATNGNVNMLAIVHRKQKGFSLFESSHTHHLAKSTGLPLLVYPPANVLVKTAIVN</sequence>
<dbReference type="AlphaFoldDB" id="A0A437MZ79"/>
<dbReference type="Gene3D" id="3.40.50.12370">
    <property type="match status" value="1"/>
</dbReference>
<dbReference type="InterPro" id="IPR006016">
    <property type="entry name" value="UspA"/>
</dbReference>
<dbReference type="RefSeq" id="WP_127703321.1">
    <property type="nucleotide sequence ID" value="NZ_SACK01000001.1"/>
</dbReference>
<dbReference type="Pfam" id="PF00582">
    <property type="entry name" value="Usp"/>
    <property type="match status" value="1"/>
</dbReference>
<proteinExistence type="predicted"/>
<organism evidence="2 3">
    <name type="scientific">Mucilaginibacter limnophilus</name>
    <dbReference type="NCBI Taxonomy" id="1932778"/>
    <lineage>
        <taxon>Bacteria</taxon>
        <taxon>Pseudomonadati</taxon>
        <taxon>Bacteroidota</taxon>
        <taxon>Sphingobacteriia</taxon>
        <taxon>Sphingobacteriales</taxon>
        <taxon>Sphingobacteriaceae</taxon>
        <taxon>Mucilaginibacter</taxon>
    </lineage>
</organism>
<comment type="caution">
    <text evidence="2">The sequence shown here is derived from an EMBL/GenBank/DDBJ whole genome shotgun (WGS) entry which is preliminary data.</text>
</comment>
<dbReference type="EMBL" id="SACK01000001">
    <property type="protein sequence ID" value="RVU02957.1"/>
    <property type="molecule type" value="Genomic_DNA"/>
</dbReference>
<feature type="domain" description="UspA" evidence="1">
    <location>
        <begin position="3"/>
        <end position="132"/>
    </location>
</feature>
<reference evidence="2 3" key="1">
    <citation type="submission" date="2019-01" db="EMBL/GenBank/DDBJ databases">
        <authorList>
            <person name="Chen W.-M."/>
        </authorList>
    </citation>
    <scope>NUCLEOTIDE SEQUENCE [LARGE SCALE GENOMIC DNA]</scope>
    <source>
        <strain evidence="2 3">YBJ-36</strain>
    </source>
</reference>
<evidence type="ECO:0000259" key="1">
    <source>
        <dbReference type="Pfam" id="PF00582"/>
    </source>
</evidence>
<evidence type="ECO:0000313" key="3">
    <source>
        <dbReference type="Proteomes" id="UP000282759"/>
    </source>
</evidence>
<name>A0A437MZ79_9SPHI</name>
<protein>
    <recommendedName>
        <fullName evidence="1">UspA domain-containing protein</fullName>
    </recommendedName>
</protein>
<keyword evidence="3" id="KW-1185">Reference proteome</keyword>
<evidence type="ECO:0000313" key="2">
    <source>
        <dbReference type="EMBL" id="RVU02957.1"/>
    </source>
</evidence>
<dbReference type="SUPFAM" id="SSF52402">
    <property type="entry name" value="Adenine nucleotide alpha hydrolases-like"/>
    <property type="match status" value="2"/>
</dbReference>
<gene>
    <name evidence="2" type="ORF">EOD41_03200</name>
</gene>
<dbReference type="OrthoDB" id="9788959at2"/>
<accession>A0A437MZ79</accession>
<dbReference type="Proteomes" id="UP000282759">
    <property type="component" value="Unassembled WGS sequence"/>
</dbReference>